<accession>A0A820GXR0</accession>
<reference evidence="1" key="1">
    <citation type="submission" date="2021-02" db="EMBL/GenBank/DDBJ databases">
        <authorList>
            <person name="Nowell W R."/>
        </authorList>
    </citation>
    <scope>NUCLEOTIDE SEQUENCE</scope>
</reference>
<comment type="caution">
    <text evidence="1">The sequence shown here is derived from an EMBL/GenBank/DDBJ whole genome shotgun (WGS) entry which is preliminary data.</text>
</comment>
<dbReference type="Proteomes" id="UP000663823">
    <property type="component" value="Unassembled WGS sequence"/>
</dbReference>
<sequence length="67" mass="8196">MQYSWQMLVNIGYRLQVQMDQQFRNDLHQLSREKRNADDLFYRVSVYLSRLFTLEPFVNLSEKLHDA</sequence>
<feature type="non-terminal residue" evidence="1">
    <location>
        <position position="67"/>
    </location>
</feature>
<evidence type="ECO:0000313" key="1">
    <source>
        <dbReference type="EMBL" id="CAF4284171.1"/>
    </source>
</evidence>
<proteinExistence type="predicted"/>
<gene>
    <name evidence="1" type="ORF">OTI717_LOCUS41515</name>
</gene>
<evidence type="ECO:0000313" key="2">
    <source>
        <dbReference type="Proteomes" id="UP000663823"/>
    </source>
</evidence>
<organism evidence="1 2">
    <name type="scientific">Rotaria sordida</name>
    <dbReference type="NCBI Taxonomy" id="392033"/>
    <lineage>
        <taxon>Eukaryota</taxon>
        <taxon>Metazoa</taxon>
        <taxon>Spiralia</taxon>
        <taxon>Gnathifera</taxon>
        <taxon>Rotifera</taxon>
        <taxon>Eurotatoria</taxon>
        <taxon>Bdelloidea</taxon>
        <taxon>Philodinida</taxon>
        <taxon>Philodinidae</taxon>
        <taxon>Rotaria</taxon>
    </lineage>
</organism>
<protein>
    <submittedName>
        <fullName evidence="1">Uncharacterized protein</fullName>
    </submittedName>
</protein>
<name>A0A820GXR0_9BILA</name>
<dbReference type="AlphaFoldDB" id="A0A820GXR0"/>
<dbReference type="EMBL" id="CAJOAX010041965">
    <property type="protein sequence ID" value="CAF4284171.1"/>
    <property type="molecule type" value="Genomic_DNA"/>
</dbReference>